<dbReference type="SUPFAM" id="SSF47384">
    <property type="entry name" value="Homodimeric domain of signal transducing histidine kinase"/>
    <property type="match status" value="1"/>
</dbReference>
<dbReference type="PANTHER" id="PTHR45453">
    <property type="entry name" value="PHOSPHATE REGULON SENSOR PROTEIN PHOR"/>
    <property type="match status" value="1"/>
</dbReference>
<dbReference type="InterPro" id="IPR003594">
    <property type="entry name" value="HATPase_dom"/>
</dbReference>
<evidence type="ECO:0000256" key="8">
    <source>
        <dbReference type="SAM" id="Phobius"/>
    </source>
</evidence>
<accession>A0A7G1G4T1</accession>
<organism evidence="10 11">
    <name type="scientific">Tepiditoga spiralis</name>
    <dbReference type="NCBI Taxonomy" id="2108365"/>
    <lineage>
        <taxon>Bacteria</taxon>
        <taxon>Thermotogati</taxon>
        <taxon>Thermotogota</taxon>
        <taxon>Thermotogae</taxon>
        <taxon>Petrotogales</taxon>
        <taxon>Petrotogaceae</taxon>
        <taxon>Tepiditoga</taxon>
    </lineage>
</organism>
<dbReference type="SMART" id="SM00387">
    <property type="entry name" value="HATPase_c"/>
    <property type="match status" value="1"/>
</dbReference>
<dbReference type="KEGG" id="ocy:OSSY52_12560"/>
<dbReference type="GO" id="GO:0005886">
    <property type="term" value="C:plasma membrane"/>
    <property type="evidence" value="ECO:0007669"/>
    <property type="project" value="TreeGrafter"/>
</dbReference>
<reference evidence="10 11" key="1">
    <citation type="submission" date="2018-06" db="EMBL/GenBank/DDBJ databases">
        <title>Genome sequencing of Oceanotoga sp. sy52.</title>
        <authorList>
            <person name="Mori K."/>
        </authorList>
    </citation>
    <scope>NUCLEOTIDE SEQUENCE [LARGE SCALE GENOMIC DNA]</scope>
    <source>
        <strain evidence="11">sy52</strain>
    </source>
</reference>
<feature type="transmembrane region" description="Helical" evidence="8">
    <location>
        <begin position="6"/>
        <end position="26"/>
    </location>
</feature>
<dbReference type="CDD" id="cd00082">
    <property type="entry name" value="HisKA"/>
    <property type="match status" value="1"/>
</dbReference>
<dbReference type="PRINTS" id="PR00344">
    <property type="entry name" value="BCTRLSENSOR"/>
</dbReference>
<dbReference type="RefSeq" id="WP_190613454.1">
    <property type="nucleotide sequence ID" value="NZ_AP018712.1"/>
</dbReference>
<dbReference type="InterPro" id="IPR005467">
    <property type="entry name" value="His_kinase_dom"/>
</dbReference>
<dbReference type="GO" id="GO:0004721">
    <property type="term" value="F:phosphoprotein phosphatase activity"/>
    <property type="evidence" value="ECO:0007669"/>
    <property type="project" value="TreeGrafter"/>
</dbReference>
<dbReference type="Pfam" id="PF00512">
    <property type="entry name" value="HisKA"/>
    <property type="match status" value="1"/>
</dbReference>
<dbReference type="EC" id="2.7.13.3" evidence="2"/>
<evidence type="ECO:0000256" key="3">
    <source>
        <dbReference type="ARBA" id="ARBA00022553"/>
    </source>
</evidence>
<keyword evidence="11" id="KW-1185">Reference proteome</keyword>
<dbReference type="PROSITE" id="PS50109">
    <property type="entry name" value="HIS_KIN"/>
    <property type="match status" value="1"/>
</dbReference>
<dbReference type="Proteomes" id="UP000516361">
    <property type="component" value="Chromosome"/>
</dbReference>
<dbReference type="InterPro" id="IPR036890">
    <property type="entry name" value="HATPase_C_sf"/>
</dbReference>
<dbReference type="SUPFAM" id="SSF55874">
    <property type="entry name" value="ATPase domain of HSP90 chaperone/DNA topoisomerase II/histidine kinase"/>
    <property type="match status" value="1"/>
</dbReference>
<dbReference type="FunFam" id="1.10.287.130:FF:000001">
    <property type="entry name" value="Two-component sensor histidine kinase"/>
    <property type="match status" value="1"/>
</dbReference>
<evidence type="ECO:0000256" key="2">
    <source>
        <dbReference type="ARBA" id="ARBA00012438"/>
    </source>
</evidence>
<evidence type="ECO:0000256" key="7">
    <source>
        <dbReference type="ARBA" id="ARBA00023136"/>
    </source>
</evidence>
<keyword evidence="7 8" id="KW-0472">Membrane</keyword>
<dbReference type="InterPro" id="IPR036097">
    <property type="entry name" value="HisK_dim/P_sf"/>
</dbReference>
<evidence type="ECO:0000256" key="5">
    <source>
        <dbReference type="ARBA" id="ARBA00022777"/>
    </source>
</evidence>
<dbReference type="SMART" id="SM00388">
    <property type="entry name" value="HisKA"/>
    <property type="match status" value="1"/>
</dbReference>
<sequence length="428" mass="50542">MILNTVLITIFLILFMSFIFLYKHFYITKNKYTKIKNEISKMFDISIKNPSDDFLLHQLSTNIKNLKERFNTEKYRRRNSYSILNSLSEGVVLLSLHSGDVVKVDFANEISKKIFTVDDYVGRSLAEIVDNHYLIDMVLKSFKKNKDIKDELLFYSPEKKYYDCKVKLTNIDDKYRIIILNDITKEKEIENLRREFLTTMSHELRTPLAVMNGYLETILMNSTFEKDIEKMLKIIEDESARLTRLVNDLIDLGKIEKNNISSSKFNKINLSDLIKKTYRFFRMLSEELNIKIVLEIEEDVYIYGEEDRILQVIYNILDNSLKFTALNKKEDNTIWIRLYKDKDTSEEVVFEVEDTGIGIPPKDIQKIFDMFYRVDKSRTRQITGFGLGLYIVKNILEMHKARVFLESEENNGTLFRINFKSLSNENKG</sequence>
<dbReference type="Gene3D" id="3.30.565.10">
    <property type="entry name" value="Histidine kinase-like ATPase, C-terminal domain"/>
    <property type="match status" value="1"/>
</dbReference>
<evidence type="ECO:0000259" key="9">
    <source>
        <dbReference type="PROSITE" id="PS50109"/>
    </source>
</evidence>
<keyword evidence="5 10" id="KW-0418">Kinase</keyword>
<keyword evidence="8" id="KW-1133">Transmembrane helix</keyword>
<dbReference type="InterPro" id="IPR050351">
    <property type="entry name" value="BphY/WalK/GraS-like"/>
</dbReference>
<evidence type="ECO:0000313" key="11">
    <source>
        <dbReference type="Proteomes" id="UP000516361"/>
    </source>
</evidence>
<evidence type="ECO:0000313" key="10">
    <source>
        <dbReference type="EMBL" id="BBE31115.1"/>
    </source>
</evidence>
<comment type="catalytic activity">
    <reaction evidence="1">
        <text>ATP + protein L-histidine = ADP + protein N-phospho-L-histidine.</text>
        <dbReference type="EC" id="2.7.13.3"/>
    </reaction>
</comment>
<dbReference type="AlphaFoldDB" id="A0A7G1G4T1"/>
<dbReference type="CDD" id="cd00075">
    <property type="entry name" value="HATPase"/>
    <property type="match status" value="1"/>
</dbReference>
<dbReference type="GO" id="GO:0016036">
    <property type="term" value="P:cellular response to phosphate starvation"/>
    <property type="evidence" value="ECO:0007669"/>
    <property type="project" value="TreeGrafter"/>
</dbReference>
<dbReference type="Gene3D" id="1.10.287.130">
    <property type="match status" value="1"/>
</dbReference>
<dbReference type="FunFam" id="3.30.565.10:FF:000006">
    <property type="entry name" value="Sensor histidine kinase WalK"/>
    <property type="match status" value="1"/>
</dbReference>
<evidence type="ECO:0000256" key="6">
    <source>
        <dbReference type="ARBA" id="ARBA00023012"/>
    </source>
</evidence>
<name>A0A7G1G4T1_9BACT</name>
<dbReference type="InterPro" id="IPR003661">
    <property type="entry name" value="HisK_dim/P_dom"/>
</dbReference>
<evidence type="ECO:0000256" key="1">
    <source>
        <dbReference type="ARBA" id="ARBA00000085"/>
    </source>
</evidence>
<proteinExistence type="predicted"/>
<keyword evidence="4" id="KW-0808">Transferase</keyword>
<dbReference type="EMBL" id="AP018712">
    <property type="protein sequence ID" value="BBE31115.1"/>
    <property type="molecule type" value="Genomic_DNA"/>
</dbReference>
<protein>
    <recommendedName>
        <fullName evidence="2">histidine kinase</fullName>
        <ecNumber evidence="2">2.7.13.3</ecNumber>
    </recommendedName>
</protein>
<dbReference type="GO" id="GO:0000155">
    <property type="term" value="F:phosphorelay sensor kinase activity"/>
    <property type="evidence" value="ECO:0007669"/>
    <property type="project" value="InterPro"/>
</dbReference>
<keyword evidence="8" id="KW-0812">Transmembrane</keyword>
<evidence type="ECO:0000256" key="4">
    <source>
        <dbReference type="ARBA" id="ARBA00022679"/>
    </source>
</evidence>
<keyword evidence="3" id="KW-0597">Phosphoprotein</keyword>
<feature type="domain" description="Histidine kinase" evidence="9">
    <location>
        <begin position="199"/>
        <end position="423"/>
    </location>
</feature>
<dbReference type="InParanoid" id="A0A7G1G4T1"/>
<gene>
    <name evidence="10" type="ORF">OSSY52_12560</name>
</gene>
<dbReference type="PANTHER" id="PTHR45453:SF1">
    <property type="entry name" value="PHOSPHATE REGULON SENSOR PROTEIN PHOR"/>
    <property type="match status" value="1"/>
</dbReference>
<dbReference type="InterPro" id="IPR004358">
    <property type="entry name" value="Sig_transdc_His_kin-like_C"/>
</dbReference>
<dbReference type="Pfam" id="PF02518">
    <property type="entry name" value="HATPase_c"/>
    <property type="match status" value="1"/>
</dbReference>
<keyword evidence="6" id="KW-0902">Two-component regulatory system</keyword>